<evidence type="ECO:0000313" key="7">
    <source>
        <dbReference type="EMBL" id="WJZ97073.1"/>
    </source>
</evidence>
<evidence type="ECO:0000256" key="6">
    <source>
        <dbReference type="SAM" id="Phobius"/>
    </source>
</evidence>
<evidence type="ECO:0000256" key="4">
    <source>
        <dbReference type="ARBA" id="ARBA00022989"/>
    </source>
</evidence>
<feature type="transmembrane region" description="Helical" evidence="6">
    <location>
        <begin position="111"/>
        <end position="128"/>
    </location>
</feature>
<evidence type="ECO:0000256" key="5">
    <source>
        <dbReference type="ARBA" id="ARBA00023136"/>
    </source>
</evidence>
<evidence type="ECO:0000256" key="3">
    <source>
        <dbReference type="ARBA" id="ARBA00022824"/>
    </source>
</evidence>
<evidence type="ECO:0000256" key="2">
    <source>
        <dbReference type="ARBA" id="ARBA00022692"/>
    </source>
</evidence>
<evidence type="ECO:0000313" key="8">
    <source>
        <dbReference type="Proteomes" id="UP001227230"/>
    </source>
</evidence>
<organism evidence="7 8">
    <name type="scientific">Vitis vinifera</name>
    <name type="common">Grape</name>
    <dbReference type="NCBI Taxonomy" id="29760"/>
    <lineage>
        <taxon>Eukaryota</taxon>
        <taxon>Viridiplantae</taxon>
        <taxon>Streptophyta</taxon>
        <taxon>Embryophyta</taxon>
        <taxon>Tracheophyta</taxon>
        <taxon>Spermatophyta</taxon>
        <taxon>Magnoliopsida</taxon>
        <taxon>eudicotyledons</taxon>
        <taxon>Gunneridae</taxon>
        <taxon>Pentapetalae</taxon>
        <taxon>rosids</taxon>
        <taxon>Vitales</taxon>
        <taxon>Vitaceae</taxon>
        <taxon>Viteae</taxon>
        <taxon>Vitis</taxon>
    </lineage>
</organism>
<accession>A0ABY9CQX1</accession>
<evidence type="ECO:0000256" key="1">
    <source>
        <dbReference type="ARBA" id="ARBA00004477"/>
    </source>
</evidence>
<keyword evidence="5 6" id="KW-0472">Membrane</keyword>
<keyword evidence="8" id="KW-1185">Reference proteome</keyword>
<dbReference type="Pfam" id="PF11779">
    <property type="entry name" value="SPT_ssu-like"/>
    <property type="match status" value="1"/>
</dbReference>
<sequence>MATNARVSLYVWHPELSQQTNHWHTLKIISNSCSIRHSQLPHVLLNTVHTCMNVINDYGLSEGEPPIAGAVVNFDVVRNQEGLETMNWIQRKILLYNVTFGLYMLDWWERYLFNALVIVLMWFVFYNGSRHATEFYKRHLWLGTGVEG</sequence>
<gene>
    <name evidence="7" type="ORF">VitviT2T_015707</name>
</gene>
<dbReference type="PANTHER" id="PTHR33727">
    <property type="entry name" value="OS07G0446900 PROTEIN"/>
    <property type="match status" value="1"/>
</dbReference>
<keyword evidence="3" id="KW-0256">Endoplasmic reticulum</keyword>
<comment type="subcellular location">
    <subcellularLocation>
        <location evidence="1">Endoplasmic reticulum membrane</location>
        <topology evidence="1">Multi-pass membrane protein</topology>
    </subcellularLocation>
</comment>
<keyword evidence="4 6" id="KW-1133">Transmembrane helix</keyword>
<reference evidence="7 8" key="1">
    <citation type="journal article" date="2023" name="Hortic Res">
        <title>The complete reference genome for grapevine (Vitis vinifera L.) genetics and breeding.</title>
        <authorList>
            <person name="Shi X."/>
            <person name="Cao S."/>
            <person name="Wang X."/>
            <person name="Huang S."/>
            <person name="Wang Y."/>
            <person name="Liu Z."/>
            <person name="Liu W."/>
            <person name="Leng X."/>
            <person name="Peng Y."/>
            <person name="Wang N."/>
            <person name="Wang Y."/>
            <person name="Ma Z."/>
            <person name="Xu X."/>
            <person name="Zhang F."/>
            <person name="Xue H."/>
            <person name="Zhong H."/>
            <person name="Wang Y."/>
            <person name="Zhang K."/>
            <person name="Velt A."/>
            <person name="Avia K."/>
            <person name="Holtgrawe D."/>
            <person name="Grimplet J."/>
            <person name="Matus J.T."/>
            <person name="Ware D."/>
            <person name="Wu X."/>
            <person name="Wang H."/>
            <person name="Liu C."/>
            <person name="Fang Y."/>
            <person name="Rustenholz C."/>
            <person name="Cheng Z."/>
            <person name="Xiao H."/>
            <person name="Zhou Y."/>
        </authorList>
    </citation>
    <scope>NUCLEOTIDE SEQUENCE [LARGE SCALE GENOMIC DNA]</scope>
    <source>
        <strain evidence="8">cv. Pinot noir / PN40024</strain>
        <tissue evidence="7">Leaf</tissue>
    </source>
</reference>
<dbReference type="EMBL" id="CP126657">
    <property type="protein sequence ID" value="WJZ97073.1"/>
    <property type="molecule type" value="Genomic_DNA"/>
</dbReference>
<proteinExistence type="predicted"/>
<dbReference type="InterPro" id="IPR024512">
    <property type="entry name" value="Ser_palmitoyltrfase_ssu-like"/>
</dbReference>
<dbReference type="Proteomes" id="UP001227230">
    <property type="component" value="Chromosome 10"/>
</dbReference>
<protein>
    <submittedName>
        <fullName evidence="7">Uncharacterized protein</fullName>
    </submittedName>
</protein>
<keyword evidence="2 6" id="KW-0812">Transmembrane</keyword>
<name>A0ABY9CQX1_VITVI</name>
<dbReference type="PANTHER" id="PTHR33727:SF5">
    <property type="entry name" value="PROTEIN, PUTATIVE (DUF3317)-RELATED"/>
    <property type="match status" value="1"/>
</dbReference>